<dbReference type="InterPro" id="IPR027417">
    <property type="entry name" value="P-loop_NTPase"/>
</dbReference>
<sequence>MKKTVIINFITGSVLSALLIISVQHWIFPRTNIVTFDMKKTTDRFLLQVSKLDLPDEKKDQLIERYNNTLKRVLEKNIQGKTVILVNSAVMAGAVDKTADIQKQIAEAMKNHE</sequence>
<geneLocation type="plasmid" evidence="3 5">
    <name>paPv1</name>
</geneLocation>
<evidence type="ECO:0000313" key="4">
    <source>
        <dbReference type="EMBL" id="WGM03372.1"/>
    </source>
</evidence>
<dbReference type="InterPro" id="IPR014115">
    <property type="entry name" value="TrbI_Ftype"/>
</dbReference>
<keyword evidence="1" id="KW-1133">Transmembrane helix</keyword>
<organism evidence="2 6">
    <name type="scientific">Arsenophonus nasoniae</name>
    <name type="common">son-killer infecting Nasonia vitripennis</name>
    <dbReference type="NCBI Taxonomy" id="638"/>
    <lineage>
        <taxon>Bacteria</taxon>
        <taxon>Pseudomonadati</taxon>
        <taxon>Pseudomonadota</taxon>
        <taxon>Gammaproteobacteria</taxon>
        <taxon>Enterobacterales</taxon>
        <taxon>Morganellaceae</taxon>
        <taxon>Arsenophonus</taxon>
    </lineage>
</organism>
<feature type="transmembrane region" description="Helical" evidence="1">
    <location>
        <begin position="6"/>
        <end position="28"/>
    </location>
</feature>
<dbReference type="Gene3D" id="3.40.50.300">
    <property type="entry name" value="P-loop containing nucleotide triphosphate hydrolases"/>
    <property type="match status" value="1"/>
</dbReference>
<evidence type="ECO:0000313" key="6">
    <source>
        <dbReference type="Proteomes" id="UP001177597"/>
    </source>
</evidence>
<keyword evidence="1" id="KW-0472">Membrane</keyword>
<accession>A0AA95G8G5</accession>
<evidence type="ECO:0000313" key="5">
    <source>
        <dbReference type="Proteomes" id="UP001177595"/>
    </source>
</evidence>
<evidence type="ECO:0000313" key="3">
    <source>
        <dbReference type="EMBL" id="WGM03308.1"/>
    </source>
</evidence>
<geneLocation type="plasmid" evidence="2 6">
    <name>paIh2</name>
</geneLocation>
<dbReference type="Pfam" id="PF09677">
    <property type="entry name" value="TrbI_Ftype"/>
    <property type="match status" value="1"/>
</dbReference>
<dbReference type="AlphaFoldDB" id="A0AA95G8G5"/>
<keyword evidence="1" id="KW-0812">Transmembrane</keyword>
<dbReference type="RefSeq" id="WP_280626449.1">
    <property type="nucleotide sequence ID" value="NZ_CP123492.1"/>
</dbReference>
<name>A0AA95G8G5_9GAMM</name>
<reference evidence="2" key="1">
    <citation type="submission" date="2023-04" db="EMBL/GenBank/DDBJ databases">
        <title>Genome dynamics across the evolutionary transition to endosymbiosis.</title>
        <authorList>
            <person name="Siozios S."/>
            <person name="Nadal-Jimenez P."/>
            <person name="Azagi T."/>
            <person name="Sprong H."/>
            <person name="Frost C.L."/>
            <person name="Parratt S.R."/>
            <person name="Taylor G."/>
            <person name="Brettell L."/>
            <person name="Lew K.C."/>
            <person name="Croft L."/>
            <person name="King K.C."/>
            <person name="Brockhurst M.A."/>
            <person name="Hypsa V."/>
            <person name="Novakova E."/>
            <person name="Darby A.C."/>
            <person name="Hurst G.D.D."/>
        </authorList>
    </citation>
    <scope>NUCLEOTIDE SEQUENCE</scope>
    <source>
        <strain evidence="2">AIh</strain>
        <strain evidence="3">APv</strain>
        <plasmid evidence="2">paIh2</plasmid>
        <plasmid evidence="3">paPv1</plasmid>
    </source>
</reference>
<dbReference type="EMBL" id="CP123505">
    <property type="protein sequence ID" value="WGM03308.1"/>
    <property type="molecule type" value="Genomic_DNA"/>
</dbReference>
<keyword evidence="2" id="KW-0614">Plasmid</keyword>
<proteinExistence type="predicted"/>
<dbReference type="EMBL" id="CP123505">
    <property type="protein sequence ID" value="WGM03372.1"/>
    <property type="molecule type" value="Genomic_DNA"/>
</dbReference>
<dbReference type="Proteomes" id="UP001177595">
    <property type="component" value="Plasmid paPv1"/>
</dbReference>
<dbReference type="Proteomes" id="UP001177597">
    <property type="component" value="Plasmid paIh2"/>
</dbReference>
<gene>
    <name evidence="2" type="ORF">QE207_00790</name>
    <name evidence="4" type="ORF">QE210_17695</name>
    <name evidence="3" type="ORF">QE210_18055</name>
</gene>
<evidence type="ECO:0000313" key="2">
    <source>
        <dbReference type="EMBL" id="WGL93912.1"/>
    </source>
</evidence>
<dbReference type="EMBL" id="CP123492">
    <property type="protein sequence ID" value="WGL93912.1"/>
    <property type="molecule type" value="Genomic_DNA"/>
</dbReference>
<protein>
    <submittedName>
        <fullName evidence="2">TrbI F-type domain-containing protein</fullName>
    </submittedName>
</protein>
<evidence type="ECO:0000256" key="1">
    <source>
        <dbReference type="SAM" id="Phobius"/>
    </source>
</evidence>